<accession>A0A9D4ELB4</accession>
<dbReference type="Proteomes" id="UP000828390">
    <property type="component" value="Unassembled WGS sequence"/>
</dbReference>
<organism evidence="1 2">
    <name type="scientific">Dreissena polymorpha</name>
    <name type="common">Zebra mussel</name>
    <name type="synonym">Mytilus polymorpha</name>
    <dbReference type="NCBI Taxonomy" id="45954"/>
    <lineage>
        <taxon>Eukaryota</taxon>
        <taxon>Metazoa</taxon>
        <taxon>Spiralia</taxon>
        <taxon>Lophotrochozoa</taxon>
        <taxon>Mollusca</taxon>
        <taxon>Bivalvia</taxon>
        <taxon>Autobranchia</taxon>
        <taxon>Heteroconchia</taxon>
        <taxon>Euheterodonta</taxon>
        <taxon>Imparidentia</taxon>
        <taxon>Neoheterodontei</taxon>
        <taxon>Myida</taxon>
        <taxon>Dreissenoidea</taxon>
        <taxon>Dreissenidae</taxon>
        <taxon>Dreissena</taxon>
    </lineage>
</organism>
<evidence type="ECO:0000313" key="1">
    <source>
        <dbReference type="EMBL" id="KAH3781484.1"/>
    </source>
</evidence>
<reference evidence="1" key="1">
    <citation type="journal article" date="2019" name="bioRxiv">
        <title>The Genome of the Zebra Mussel, Dreissena polymorpha: A Resource for Invasive Species Research.</title>
        <authorList>
            <person name="McCartney M.A."/>
            <person name="Auch B."/>
            <person name="Kono T."/>
            <person name="Mallez S."/>
            <person name="Zhang Y."/>
            <person name="Obille A."/>
            <person name="Becker A."/>
            <person name="Abrahante J.E."/>
            <person name="Garbe J."/>
            <person name="Badalamenti J.P."/>
            <person name="Herman A."/>
            <person name="Mangelson H."/>
            <person name="Liachko I."/>
            <person name="Sullivan S."/>
            <person name="Sone E.D."/>
            <person name="Koren S."/>
            <person name="Silverstein K.A.T."/>
            <person name="Beckman K.B."/>
            <person name="Gohl D.M."/>
        </authorList>
    </citation>
    <scope>NUCLEOTIDE SEQUENCE</scope>
    <source>
        <strain evidence="1">Duluth1</strain>
        <tissue evidence="1">Whole animal</tissue>
    </source>
</reference>
<evidence type="ECO:0000313" key="2">
    <source>
        <dbReference type="Proteomes" id="UP000828390"/>
    </source>
</evidence>
<sequence>MRSCLKLKQERYQEDERDMKKMSIFIQQSDSKQLRAFETASKTSFYKELPLVNF</sequence>
<comment type="caution">
    <text evidence="1">The sequence shown here is derived from an EMBL/GenBank/DDBJ whole genome shotgun (WGS) entry which is preliminary data.</text>
</comment>
<protein>
    <submittedName>
        <fullName evidence="1">Uncharacterized protein</fullName>
    </submittedName>
</protein>
<reference evidence="1" key="2">
    <citation type="submission" date="2020-11" db="EMBL/GenBank/DDBJ databases">
        <authorList>
            <person name="McCartney M.A."/>
            <person name="Auch B."/>
            <person name="Kono T."/>
            <person name="Mallez S."/>
            <person name="Becker A."/>
            <person name="Gohl D.M."/>
            <person name="Silverstein K.A.T."/>
            <person name="Koren S."/>
            <person name="Bechman K.B."/>
            <person name="Herman A."/>
            <person name="Abrahante J.E."/>
            <person name="Garbe J."/>
        </authorList>
    </citation>
    <scope>NUCLEOTIDE SEQUENCE</scope>
    <source>
        <strain evidence="1">Duluth1</strain>
        <tissue evidence="1">Whole animal</tissue>
    </source>
</reference>
<gene>
    <name evidence="1" type="ORF">DPMN_159314</name>
</gene>
<proteinExistence type="predicted"/>
<dbReference type="EMBL" id="JAIWYP010000008">
    <property type="protein sequence ID" value="KAH3781484.1"/>
    <property type="molecule type" value="Genomic_DNA"/>
</dbReference>
<dbReference type="AlphaFoldDB" id="A0A9D4ELB4"/>
<keyword evidence="2" id="KW-1185">Reference proteome</keyword>
<name>A0A9D4ELB4_DREPO</name>